<name>A0A3V4SJL4_SALET</name>
<reference evidence="1" key="1">
    <citation type="submission" date="2018-07" db="EMBL/GenBank/DDBJ databases">
        <authorList>
            <consortium name="NARMS: The National Antimicrobial Resistance Monitoring System"/>
        </authorList>
    </citation>
    <scope>NUCLEOTIDE SEQUENCE</scope>
    <source>
        <strain evidence="1">CVM N57113F</strain>
    </source>
</reference>
<organism evidence="1">
    <name type="scientific">Salmonella enterica subsp. enterica serovar Altona</name>
    <dbReference type="NCBI Taxonomy" id="1151173"/>
    <lineage>
        <taxon>Bacteria</taxon>
        <taxon>Pseudomonadati</taxon>
        <taxon>Pseudomonadota</taxon>
        <taxon>Gammaproteobacteria</taxon>
        <taxon>Enterobacterales</taxon>
        <taxon>Enterobacteriaceae</taxon>
        <taxon>Salmonella</taxon>
    </lineage>
</organism>
<protein>
    <submittedName>
        <fullName evidence="1">Uncharacterized protein</fullName>
    </submittedName>
</protein>
<dbReference type="EMBL" id="AAKNFY010000008">
    <property type="protein sequence ID" value="ECT5878192.1"/>
    <property type="molecule type" value="Genomic_DNA"/>
</dbReference>
<dbReference type="AlphaFoldDB" id="A0A3V4SJL4"/>
<gene>
    <name evidence="1" type="ORF">A3Z14_14915</name>
</gene>
<evidence type="ECO:0000313" key="1">
    <source>
        <dbReference type="EMBL" id="ECT5878192.1"/>
    </source>
</evidence>
<sequence>MNKNNLFINYLQKALLRINFTIHKSVILIRKIGHELAYHPYNPQSLNPMKNNILLNNTPLQAYMPHMIGSIITRNTANQT</sequence>
<proteinExistence type="predicted"/>
<accession>A0A3V4SJL4</accession>
<comment type="caution">
    <text evidence="1">The sequence shown here is derived from an EMBL/GenBank/DDBJ whole genome shotgun (WGS) entry which is preliminary data.</text>
</comment>